<feature type="domain" description="RRM Nup35-type" evidence="11">
    <location>
        <begin position="123"/>
        <end position="205"/>
    </location>
</feature>
<dbReference type="Gene3D" id="3.30.70.330">
    <property type="match status" value="1"/>
</dbReference>
<feature type="region of interest" description="Disordered" evidence="10">
    <location>
        <begin position="33"/>
        <end position="76"/>
    </location>
</feature>
<dbReference type="InterPro" id="IPR012677">
    <property type="entry name" value="Nucleotide-bd_a/b_plait_sf"/>
</dbReference>
<keyword evidence="7 9" id="KW-0906">Nuclear pore complex</keyword>
<dbReference type="PANTHER" id="PTHR21527:SF6">
    <property type="entry name" value="NUCLEOPORIN NUP35"/>
    <property type="match status" value="1"/>
</dbReference>
<dbReference type="InterPro" id="IPR035979">
    <property type="entry name" value="RBD_domain_sf"/>
</dbReference>
<keyword evidence="3 9" id="KW-0813">Transport</keyword>
<dbReference type="Pfam" id="PF05172">
    <property type="entry name" value="RRM_Nup35"/>
    <property type="match status" value="1"/>
</dbReference>
<evidence type="ECO:0000256" key="8">
    <source>
        <dbReference type="ARBA" id="ARBA00023242"/>
    </source>
</evidence>
<keyword evidence="8 9" id="KW-0539">Nucleus</keyword>
<dbReference type="FunFam" id="3.30.70.330:FF:000095">
    <property type="entry name" value="Putative Nucleoporin NUP53"/>
    <property type="match status" value="1"/>
</dbReference>
<dbReference type="CDD" id="cd12441">
    <property type="entry name" value="RRM_Nup53_like"/>
    <property type="match status" value="1"/>
</dbReference>
<keyword evidence="13" id="KW-1185">Reference proteome</keyword>
<dbReference type="GO" id="GO:0003676">
    <property type="term" value="F:nucleic acid binding"/>
    <property type="evidence" value="ECO:0007669"/>
    <property type="project" value="InterPro"/>
</dbReference>
<dbReference type="EMBL" id="BEGY01000009">
    <property type="protein sequence ID" value="GAX74822.1"/>
    <property type="molecule type" value="Genomic_DNA"/>
</dbReference>
<protein>
    <recommendedName>
        <fullName evidence="11">RRM Nup35-type domain-containing protein</fullName>
    </recommendedName>
</protein>
<dbReference type="GO" id="GO:0044615">
    <property type="term" value="C:nuclear pore nuclear basket"/>
    <property type="evidence" value="ECO:0007669"/>
    <property type="project" value="TreeGrafter"/>
</dbReference>
<feature type="compositionally biased region" description="Polar residues" evidence="10">
    <location>
        <begin position="46"/>
        <end position="63"/>
    </location>
</feature>
<proteinExistence type="inferred from homology"/>
<evidence type="ECO:0000256" key="10">
    <source>
        <dbReference type="SAM" id="MobiDB-lite"/>
    </source>
</evidence>
<evidence type="ECO:0000256" key="1">
    <source>
        <dbReference type="ARBA" id="ARBA00004567"/>
    </source>
</evidence>
<dbReference type="OrthoDB" id="511399at2759"/>
<dbReference type="GO" id="GO:0051028">
    <property type="term" value="P:mRNA transport"/>
    <property type="evidence" value="ECO:0007669"/>
    <property type="project" value="UniProtKB-UniRule"/>
</dbReference>
<evidence type="ECO:0000256" key="3">
    <source>
        <dbReference type="ARBA" id="ARBA00022448"/>
    </source>
</evidence>
<sequence>MFSSSHSIREREQEFPPLLFSLTAVDGNAVVTPRTSSRIMHRDDSSMSAQRRSANTPGSVHTETTPPTPPPPVMRLNEDVVMEDPSTSKPGTQGMMPPPMQSLSPNIGQGVMDLSYERTFAPEYEDVWVTVFGFAPGDTSLILKEFSKCGDILQWGSYGQPNSNFLHLQYQNKYAAQRALLRNGDLLSVSLIIGVKPPSARHRAAIHEYLAAGGHAEGQQISISRPQVLQERSYRFQAQTQVVMPQPRTAMSKVVEFVFGF</sequence>
<comment type="caution">
    <text evidence="12">The sequence shown here is derived from an EMBL/GenBank/DDBJ whole genome shotgun (WGS) entry which is preliminary data.</text>
</comment>
<evidence type="ECO:0000259" key="11">
    <source>
        <dbReference type="PROSITE" id="PS51472"/>
    </source>
</evidence>
<accession>A0A250WW24</accession>
<name>A0A250WW24_9CHLO</name>
<reference evidence="12 13" key="1">
    <citation type="submission" date="2017-08" db="EMBL/GenBank/DDBJ databases">
        <title>Acidophilic green algal genome provides insights into adaptation to an acidic environment.</title>
        <authorList>
            <person name="Hirooka S."/>
            <person name="Hirose Y."/>
            <person name="Kanesaki Y."/>
            <person name="Higuchi S."/>
            <person name="Fujiwara T."/>
            <person name="Onuma R."/>
            <person name="Era A."/>
            <person name="Ohbayashi R."/>
            <person name="Uzuka A."/>
            <person name="Nozaki H."/>
            <person name="Yoshikawa H."/>
            <person name="Miyagishima S.Y."/>
        </authorList>
    </citation>
    <scope>NUCLEOTIDE SEQUENCE [LARGE SCALE GENOMIC DNA]</scope>
    <source>
        <strain evidence="12 13">NIES-2499</strain>
    </source>
</reference>
<keyword evidence="4 9" id="KW-0509">mRNA transport</keyword>
<evidence type="ECO:0000256" key="6">
    <source>
        <dbReference type="ARBA" id="ARBA00023010"/>
    </source>
</evidence>
<comment type="subcellular location">
    <subcellularLocation>
        <location evidence="1">Nucleus</location>
        <location evidence="1">Nuclear pore complex</location>
    </subcellularLocation>
</comment>
<keyword evidence="5" id="KW-0653">Protein transport</keyword>
<keyword evidence="6" id="KW-0811">Translocation</keyword>
<evidence type="ECO:0000256" key="7">
    <source>
        <dbReference type="ARBA" id="ARBA00023132"/>
    </source>
</evidence>
<dbReference type="GO" id="GO:0006607">
    <property type="term" value="P:NLS-bearing protein import into nucleus"/>
    <property type="evidence" value="ECO:0007669"/>
    <property type="project" value="TreeGrafter"/>
</dbReference>
<dbReference type="SUPFAM" id="SSF54928">
    <property type="entry name" value="RNA-binding domain, RBD"/>
    <property type="match status" value="1"/>
</dbReference>
<dbReference type="PROSITE" id="PS51472">
    <property type="entry name" value="RRM_NUP35"/>
    <property type="match status" value="1"/>
</dbReference>
<evidence type="ECO:0000313" key="13">
    <source>
        <dbReference type="Proteomes" id="UP000232323"/>
    </source>
</evidence>
<dbReference type="PANTHER" id="PTHR21527">
    <property type="entry name" value="NUCLEOPORIN NUP35"/>
    <property type="match status" value="1"/>
</dbReference>
<dbReference type="STRING" id="1157962.A0A250WW24"/>
<organism evidence="12 13">
    <name type="scientific">Chlamydomonas eustigma</name>
    <dbReference type="NCBI Taxonomy" id="1157962"/>
    <lineage>
        <taxon>Eukaryota</taxon>
        <taxon>Viridiplantae</taxon>
        <taxon>Chlorophyta</taxon>
        <taxon>core chlorophytes</taxon>
        <taxon>Chlorophyceae</taxon>
        <taxon>CS clade</taxon>
        <taxon>Chlamydomonadales</taxon>
        <taxon>Chlamydomonadaceae</taxon>
        <taxon>Chlamydomonas</taxon>
    </lineage>
</organism>
<evidence type="ECO:0000256" key="9">
    <source>
        <dbReference type="PROSITE-ProRule" id="PRU00804"/>
    </source>
</evidence>
<evidence type="ECO:0000256" key="2">
    <source>
        <dbReference type="ARBA" id="ARBA00009454"/>
    </source>
</evidence>
<evidence type="ECO:0000256" key="5">
    <source>
        <dbReference type="ARBA" id="ARBA00022927"/>
    </source>
</evidence>
<dbReference type="AlphaFoldDB" id="A0A250WW24"/>
<dbReference type="InterPro" id="IPR007846">
    <property type="entry name" value="RRM_NUP35_dom"/>
</dbReference>
<evidence type="ECO:0000313" key="12">
    <source>
        <dbReference type="EMBL" id="GAX74822.1"/>
    </source>
</evidence>
<dbReference type="GO" id="GO:0044613">
    <property type="term" value="C:nuclear pore central transport channel"/>
    <property type="evidence" value="ECO:0007669"/>
    <property type="project" value="TreeGrafter"/>
</dbReference>
<dbReference type="GO" id="GO:0005543">
    <property type="term" value="F:phospholipid binding"/>
    <property type="evidence" value="ECO:0007669"/>
    <property type="project" value="TreeGrafter"/>
</dbReference>
<dbReference type="Proteomes" id="UP000232323">
    <property type="component" value="Unassembled WGS sequence"/>
</dbReference>
<evidence type="ECO:0000256" key="4">
    <source>
        <dbReference type="ARBA" id="ARBA00022816"/>
    </source>
</evidence>
<dbReference type="GO" id="GO:0006999">
    <property type="term" value="P:nuclear pore organization"/>
    <property type="evidence" value="ECO:0007669"/>
    <property type="project" value="TreeGrafter"/>
</dbReference>
<gene>
    <name evidence="12" type="ORF">CEUSTIGMA_g2269.t1</name>
</gene>
<dbReference type="GO" id="GO:0017056">
    <property type="term" value="F:structural constituent of nuclear pore"/>
    <property type="evidence" value="ECO:0007669"/>
    <property type="project" value="TreeGrafter"/>
</dbReference>
<comment type="similarity">
    <text evidence="2">Belongs to the Nup35 family.</text>
</comment>